<accession>A0A2L0XA20</accession>
<dbReference type="OrthoDB" id="8965879at2"/>
<sequence>MRQSSNLAVAYASVPRRRIASNVQWIRLRLAVSSAQVFMLRQTLHRAIGNLARVYVVEVDHRHGETTLHVEVGREDREAAMHAIMAALPAAEFGVTTMLGDDHATH</sequence>
<evidence type="ECO:0000313" key="1">
    <source>
        <dbReference type="EMBL" id="QBP11028.1"/>
    </source>
</evidence>
<name>A0A2L0XA20_9BURK</name>
<protein>
    <submittedName>
        <fullName evidence="1">Uncharacterized protein</fullName>
    </submittedName>
</protein>
<dbReference type="RefSeq" id="WP_008641891.1">
    <property type="nucleotide sequence ID" value="NZ_CP026544.1"/>
</dbReference>
<reference evidence="1 2" key="1">
    <citation type="submission" date="2019-03" db="EMBL/GenBank/DDBJ databases">
        <title>Comparative insights into the high quality Complete genome sequence of highly metal resistant Cupriavidus metallidurans strain BS1 isolated from a gold-copper mine.</title>
        <authorList>
            <person name="Mazhar H.S."/>
            <person name="Rensing C."/>
        </authorList>
    </citation>
    <scope>NUCLEOTIDE SEQUENCE [LARGE SCALE GENOMIC DNA]</scope>
    <source>
        <strain evidence="1 2">BS1</strain>
    </source>
</reference>
<gene>
    <name evidence="1" type="ORF">DDF84_015305</name>
</gene>
<dbReference type="AlphaFoldDB" id="A0A2L0XA20"/>
<dbReference type="EMBL" id="CP037900">
    <property type="protein sequence ID" value="QBP11028.1"/>
    <property type="molecule type" value="Genomic_DNA"/>
</dbReference>
<dbReference type="Proteomes" id="UP000253772">
    <property type="component" value="Chromosome c1"/>
</dbReference>
<dbReference type="GeneID" id="60820602"/>
<proteinExistence type="predicted"/>
<evidence type="ECO:0000313" key="2">
    <source>
        <dbReference type="Proteomes" id="UP000253772"/>
    </source>
</evidence>
<organism evidence="1 2">
    <name type="scientific">Cupriavidus metallidurans</name>
    <dbReference type="NCBI Taxonomy" id="119219"/>
    <lineage>
        <taxon>Bacteria</taxon>
        <taxon>Pseudomonadati</taxon>
        <taxon>Pseudomonadota</taxon>
        <taxon>Betaproteobacteria</taxon>
        <taxon>Burkholderiales</taxon>
        <taxon>Burkholderiaceae</taxon>
        <taxon>Cupriavidus</taxon>
    </lineage>
</organism>